<evidence type="ECO:0000256" key="4">
    <source>
        <dbReference type="SAM" id="MobiDB-lite"/>
    </source>
</evidence>
<name>A0A9W9Q1V5_9EURO</name>
<dbReference type="GO" id="GO:0016491">
    <property type="term" value="F:oxidoreductase activity"/>
    <property type="evidence" value="ECO:0007669"/>
    <property type="project" value="UniProtKB-KW"/>
</dbReference>
<evidence type="ECO:0000313" key="6">
    <source>
        <dbReference type="Proteomes" id="UP001147746"/>
    </source>
</evidence>
<keyword evidence="3" id="KW-0560">Oxidoreductase</keyword>
<protein>
    <submittedName>
        <fullName evidence="5">Uncharacterized protein</fullName>
    </submittedName>
</protein>
<gene>
    <name evidence="5" type="ORF">N7476_005035</name>
</gene>
<dbReference type="AlphaFoldDB" id="A0A9W9Q1V5"/>
<evidence type="ECO:0000256" key="3">
    <source>
        <dbReference type="ARBA" id="ARBA00023002"/>
    </source>
</evidence>
<dbReference type="PANTHER" id="PTHR24320:SF148">
    <property type="entry name" value="NAD(P)-BINDING ROSSMANN-FOLD SUPERFAMILY PROTEIN"/>
    <property type="match status" value="1"/>
</dbReference>
<sequence length="275" mass="29804">MVSRNIGDTSTAALPAGFVLSPLWFRIPQAAPPAISAHRVLVGARNTQSTSAAIDALDFNRSASAVIVLPLELSDLNTVKTFSSKVLEILGRDNIDFLYMNAALAKDATLPTPNGSKWCEALVVNHTSQHYLVHLLREKLIFSKSRLIFVSSSAICSVTDPSRPSFSYQILSEAHSSGVLEKDLAAPSNANQFTIYGESKFVNFLGAQWWRRKLANQCRVVAVSPGFVPGTGLSRHSKESLPTNHPDAKSIPEGAASLNAALFRDDFPEDPEQIS</sequence>
<dbReference type="EMBL" id="JAPZBO010000004">
    <property type="protein sequence ID" value="KAJ5318615.1"/>
    <property type="molecule type" value="Genomic_DNA"/>
</dbReference>
<dbReference type="InterPro" id="IPR036291">
    <property type="entry name" value="NAD(P)-bd_dom_sf"/>
</dbReference>
<evidence type="ECO:0000256" key="1">
    <source>
        <dbReference type="ARBA" id="ARBA00006484"/>
    </source>
</evidence>
<dbReference type="Gene3D" id="3.40.50.720">
    <property type="entry name" value="NAD(P)-binding Rossmann-like Domain"/>
    <property type="match status" value="1"/>
</dbReference>
<dbReference type="SUPFAM" id="SSF51735">
    <property type="entry name" value="NAD(P)-binding Rossmann-fold domains"/>
    <property type="match status" value="1"/>
</dbReference>
<dbReference type="PANTHER" id="PTHR24320">
    <property type="entry name" value="RETINOL DEHYDROGENASE"/>
    <property type="match status" value="1"/>
</dbReference>
<reference evidence="5" key="1">
    <citation type="submission" date="2022-12" db="EMBL/GenBank/DDBJ databases">
        <authorList>
            <person name="Petersen C."/>
        </authorList>
    </citation>
    <scope>NUCLEOTIDE SEQUENCE</scope>
    <source>
        <strain evidence="5">IBT 21472</strain>
    </source>
</reference>
<reference evidence="5" key="2">
    <citation type="journal article" date="2023" name="IMA Fungus">
        <title>Comparative genomic study of the Penicillium genus elucidates a diverse pangenome and 15 lateral gene transfer events.</title>
        <authorList>
            <person name="Petersen C."/>
            <person name="Sorensen T."/>
            <person name="Nielsen M.R."/>
            <person name="Sondergaard T.E."/>
            <person name="Sorensen J.L."/>
            <person name="Fitzpatrick D.A."/>
            <person name="Frisvad J.C."/>
            <person name="Nielsen K.L."/>
        </authorList>
    </citation>
    <scope>NUCLEOTIDE SEQUENCE</scope>
    <source>
        <strain evidence="5">IBT 21472</strain>
    </source>
</reference>
<keyword evidence="2" id="KW-0521">NADP</keyword>
<comment type="caution">
    <text evidence="5">The sequence shown here is derived from an EMBL/GenBank/DDBJ whole genome shotgun (WGS) entry which is preliminary data.</text>
</comment>
<comment type="similarity">
    <text evidence="1">Belongs to the short-chain dehydrogenases/reductases (SDR) family.</text>
</comment>
<dbReference type="InterPro" id="IPR002347">
    <property type="entry name" value="SDR_fam"/>
</dbReference>
<dbReference type="Pfam" id="PF00106">
    <property type="entry name" value="adh_short"/>
    <property type="match status" value="1"/>
</dbReference>
<dbReference type="Proteomes" id="UP001147746">
    <property type="component" value="Unassembled WGS sequence"/>
</dbReference>
<organism evidence="5 6">
    <name type="scientific">Penicillium atrosanguineum</name>
    <dbReference type="NCBI Taxonomy" id="1132637"/>
    <lineage>
        <taxon>Eukaryota</taxon>
        <taxon>Fungi</taxon>
        <taxon>Dikarya</taxon>
        <taxon>Ascomycota</taxon>
        <taxon>Pezizomycotina</taxon>
        <taxon>Eurotiomycetes</taxon>
        <taxon>Eurotiomycetidae</taxon>
        <taxon>Eurotiales</taxon>
        <taxon>Aspergillaceae</taxon>
        <taxon>Penicillium</taxon>
    </lineage>
</organism>
<feature type="region of interest" description="Disordered" evidence="4">
    <location>
        <begin position="233"/>
        <end position="252"/>
    </location>
</feature>
<proteinExistence type="inferred from homology"/>
<evidence type="ECO:0000256" key="2">
    <source>
        <dbReference type="ARBA" id="ARBA00022857"/>
    </source>
</evidence>
<accession>A0A9W9Q1V5</accession>
<evidence type="ECO:0000313" key="5">
    <source>
        <dbReference type="EMBL" id="KAJ5318615.1"/>
    </source>
</evidence>
<keyword evidence="6" id="KW-1185">Reference proteome</keyword>